<sequence length="723" mass="79120">MVGFLRDLTIEEEDLNQQQPLKLENSDDPLPLDFSFSELDDFSLSFVDSILDFDSLTDWIQENPVLEMDDSKPVETEKVDSVKMDDKGMMDKDGSCGETNFGDGFQKLGDLGSSIEEDIGKVSLDGLVVAESGVMSDQPASVGGNGAKSVEIVGVDENGVKSSETLGIINESGCKSAEIVTIDGDCPKSDETESDGHESGSSEDTDSSSSSASSSSSSSSSEEEDDEDDDDEEEGEGTEEQKKEGEIDMEEGEIRDSEVVAWSEDEDDEEDGSVTKGPIRSKNELEVLPPVPPVNVTLQPHHQILPVGVILSIVGTQVIVEGVEKHNPLNEGSILWITESRSPLGLVDEIFGPVKNPYYIIRYNSENEVPAGVEQGTSISFVREFAQHVLNDSNLYKKGYDASGENDEELSEEAEFSDDEKEAEYKRMLKMTKRGSNDPKVGNNRKKDRKKFKNHGRTWQNSRPSTPQTQEGVHQPPTNQNRRCAPRPAASLDNGSCSYSFGTGQQGFASSPSLVPPFPQLVQAPGFIPTSSGVWTNGMMPCEQQQQQQNMVFHNGVPTNGMPWMQQNQFQQSYQMPLPNRMPFQQQMQFVPSQSLPPNMVFPAAQPNFCAGPAFAPWPGSLGQSDGFNQPSGMGLQCQQAPISRNVGEQPRQPPMSINVGEQQRQAPMSMNVGQPRPLIPGNIEVSQPQQFNQGMHRGRGSKPYHHRGGGRFGGGRGRNQSK</sequence>
<organism evidence="1 2">
    <name type="scientific">Camellia lanceoleosa</name>
    <dbReference type="NCBI Taxonomy" id="1840588"/>
    <lineage>
        <taxon>Eukaryota</taxon>
        <taxon>Viridiplantae</taxon>
        <taxon>Streptophyta</taxon>
        <taxon>Embryophyta</taxon>
        <taxon>Tracheophyta</taxon>
        <taxon>Spermatophyta</taxon>
        <taxon>Magnoliopsida</taxon>
        <taxon>eudicotyledons</taxon>
        <taxon>Gunneridae</taxon>
        <taxon>Pentapetalae</taxon>
        <taxon>asterids</taxon>
        <taxon>Ericales</taxon>
        <taxon>Theaceae</taxon>
        <taxon>Camellia</taxon>
    </lineage>
</organism>
<keyword evidence="1" id="KW-0687">Ribonucleoprotein</keyword>
<reference evidence="1 2" key="1">
    <citation type="journal article" date="2022" name="Plant J.">
        <title>Chromosome-level genome of Camellia lanceoleosa provides a valuable resource for understanding genome evolution and self-incompatibility.</title>
        <authorList>
            <person name="Gong W."/>
            <person name="Xiao S."/>
            <person name="Wang L."/>
            <person name="Liao Z."/>
            <person name="Chang Y."/>
            <person name="Mo W."/>
            <person name="Hu G."/>
            <person name="Li W."/>
            <person name="Zhao G."/>
            <person name="Zhu H."/>
            <person name="Hu X."/>
            <person name="Ji K."/>
            <person name="Xiang X."/>
            <person name="Song Q."/>
            <person name="Yuan D."/>
            <person name="Jin S."/>
            <person name="Zhang L."/>
        </authorList>
    </citation>
    <scope>NUCLEOTIDE SEQUENCE [LARGE SCALE GENOMIC DNA]</scope>
    <source>
        <strain evidence="1">SQ_2022a</strain>
    </source>
</reference>
<dbReference type="EMBL" id="CM045764">
    <property type="protein sequence ID" value="KAI8009097.1"/>
    <property type="molecule type" value="Genomic_DNA"/>
</dbReference>
<proteinExistence type="predicted"/>
<accession>A0ACC0H8E1</accession>
<dbReference type="Proteomes" id="UP001060215">
    <property type="component" value="Chromosome 7"/>
</dbReference>
<evidence type="ECO:0000313" key="2">
    <source>
        <dbReference type="Proteomes" id="UP001060215"/>
    </source>
</evidence>
<evidence type="ECO:0000313" key="1">
    <source>
        <dbReference type="EMBL" id="KAI8009097.1"/>
    </source>
</evidence>
<name>A0ACC0H8E1_9ERIC</name>
<gene>
    <name evidence="1" type="ORF">LOK49_LG07G02295</name>
</gene>
<comment type="caution">
    <text evidence="1">The sequence shown here is derived from an EMBL/GenBank/DDBJ whole genome shotgun (WGS) entry which is preliminary data.</text>
</comment>
<protein>
    <submittedName>
        <fullName evidence="1">H/ACA ribonucleoprotein complex non-core subunit NAF1</fullName>
    </submittedName>
</protein>
<keyword evidence="2" id="KW-1185">Reference proteome</keyword>